<reference evidence="2" key="1">
    <citation type="submission" date="2022-07" db="EMBL/GenBank/DDBJ databases">
        <title>Fungi with potential for degradation of polypropylene.</title>
        <authorList>
            <person name="Gostincar C."/>
        </authorList>
    </citation>
    <scope>NUCLEOTIDE SEQUENCE</scope>
    <source>
        <strain evidence="2">EXF-13308</strain>
    </source>
</reference>
<dbReference type="Pfam" id="PF13649">
    <property type="entry name" value="Methyltransf_25"/>
    <property type="match status" value="1"/>
</dbReference>
<dbReference type="InterPro" id="IPR029063">
    <property type="entry name" value="SAM-dependent_MTases_sf"/>
</dbReference>
<keyword evidence="2" id="KW-0489">Methyltransferase</keyword>
<dbReference type="CDD" id="cd02440">
    <property type="entry name" value="AdoMet_MTases"/>
    <property type="match status" value="1"/>
</dbReference>
<dbReference type="Proteomes" id="UP001174694">
    <property type="component" value="Unassembled WGS sequence"/>
</dbReference>
<organism evidence="2 3">
    <name type="scientific">Pleurostoma richardsiae</name>
    <dbReference type="NCBI Taxonomy" id="41990"/>
    <lineage>
        <taxon>Eukaryota</taxon>
        <taxon>Fungi</taxon>
        <taxon>Dikarya</taxon>
        <taxon>Ascomycota</taxon>
        <taxon>Pezizomycotina</taxon>
        <taxon>Sordariomycetes</taxon>
        <taxon>Sordariomycetidae</taxon>
        <taxon>Calosphaeriales</taxon>
        <taxon>Pleurostomataceae</taxon>
        <taxon>Pleurostoma</taxon>
    </lineage>
</organism>
<proteinExistence type="predicted"/>
<dbReference type="GO" id="GO:0032259">
    <property type="term" value="P:methylation"/>
    <property type="evidence" value="ECO:0007669"/>
    <property type="project" value="UniProtKB-KW"/>
</dbReference>
<gene>
    <name evidence="2" type="ORF">NKR23_g9060</name>
</gene>
<keyword evidence="3" id="KW-1185">Reference proteome</keyword>
<comment type="caution">
    <text evidence="2">The sequence shown here is derived from an EMBL/GenBank/DDBJ whole genome shotgun (WGS) entry which is preliminary data.</text>
</comment>
<dbReference type="EMBL" id="JANBVO010000034">
    <property type="protein sequence ID" value="KAJ9137487.1"/>
    <property type="molecule type" value="Genomic_DNA"/>
</dbReference>
<dbReference type="SUPFAM" id="SSF53335">
    <property type="entry name" value="S-adenosyl-L-methionine-dependent methyltransferases"/>
    <property type="match status" value="1"/>
</dbReference>
<evidence type="ECO:0000313" key="3">
    <source>
        <dbReference type="Proteomes" id="UP001174694"/>
    </source>
</evidence>
<accession>A0AA38R7I2</accession>
<evidence type="ECO:0000259" key="1">
    <source>
        <dbReference type="Pfam" id="PF13649"/>
    </source>
</evidence>
<sequence>MASSEASSARLPLEAASNIAGYSLHDPHRPEVEISQVEHRIRLINLWDIGTGARVLEIGCGQGTCTAVLAEAVGANGHVDAVDPGPPDYGAPYTLAQAQAHLSASRVGSRIAWHRAQPVEFLNSTMKSETWDVAVLAHCVWYFSSSDVLRDILESLQDRVKRVCIAEYALHATETAATAHVLAALARGTLETHKTQSHQNIQTPLSPGGIKRIAADIGWSVQGESSVVPEPGLLDGYWEVGMVASARFEEEIAAGVSDERVRTLLRSAREATIAAADAAGGAKKVRTMDVWAATLI</sequence>
<dbReference type="InterPro" id="IPR041698">
    <property type="entry name" value="Methyltransf_25"/>
</dbReference>
<evidence type="ECO:0000313" key="2">
    <source>
        <dbReference type="EMBL" id="KAJ9137487.1"/>
    </source>
</evidence>
<name>A0AA38R7I2_9PEZI</name>
<feature type="domain" description="Methyltransferase" evidence="1">
    <location>
        <begin position="55"/>
        <end position="155"/>
    </location>
</feature>
<keyword evidence="2" id="KW-0808">Transferase</keyword>
<protein>
    <submittedName>
        <fullName evidence="2">SAM-dependent methyltransferase</fullName>
    </submittedName>
</protein>
<dbReference type="AlphaFoldDB" id="A0AA38R7I2"/>
<dbReference type="Gene3D" id="3.40.50.150">
    <property type="entry name" value="Vaccinia Virus protein VP39"/>
    <property type="match status" value="1"/>
</dbReference>
<dbReference type="GO" id="GO:0008168">
    <property type="term" value="F:methyltransferase activity"/>
    <property type="evidence" value="ECO:0007669"/>
    <property type="project" value="UniProtKB-KW"/>
</dbReference>